<keyword evidence="3" id="KW-0378">Hydrolase</keyword>
<gene>
    <name evidence="6" type="ORF">My1_125</name>
</gene>
<accession>J9QL15</accession>
<dbReference type="InterPro" id="IPR033704">
    <property type="entry name" value="dUTPase_trimeric"/>
</dbReference>
<dbReference type="SUPFAM" id="SSF51283">
    <property type="entry name" value="dUTPase-like"/>
    <property type="match status" value="1"/>
</dbReference>
<dbReference type="PANTHER" id="PTHR11241">
    <property type="entry name" value="DEOXYURIDINE 5'-TRIPHOSPHATE NUCLEOTIDOHYDROLASE"/>
    <property type="match status" value="1"/>
</dbReference>
<dbReference type="GO" id="GO:0046081">
    <property type="term" value="P:dUTP catabolic process"/>
    <property type="evidence" value="ECO:0007669"/>
    <property type="project" value="InterPro"/>
</dbReference>
<dbReference type="InterPro" id="IPR036157">
    <property type="entry name" value="dUTPase-like_sf"/>
</dbReference>
<dbReference type="GO" id="GO:0000287">
    <property type="term" value="F:magnesium ion binding"/>
    <property type="evidence" value="ECO:0007669"/>
    <property type="project" value="InterPro"/>
</dbReference>
<dbReference type="InterPro" id="IPR029054">
    <property type="entry name" value="dUTPase-like"/>
</dbReference>
<evidence type="ECO:0000259" key="5">
    <source>
        <dbReference type="Pfam" id="PF00692"/>
    </source>
</evidence>
<dbReference type="EC" id="3.6.1.23" evidence="2"/>
<comment type="similarity">
    <text evidence="1">Belongs to the dUTPase family.</text>
</comment>
<dbReference type="NCBIfam" id="NF001862">
    <property type="entry name" value="PRK00601.1"/>
    <property type="match status" value="1"/>
</dbReference>
<dbReference type="OrthoDB" id="12539at10239"/>
<dbReference type="PANTHER" id="PTHR11241:SF0">
    <property type="entry name" value="DEOXYURIDINE 5'-TRIPHOSPHATE NUCLEOTIDOHYDROLASE"/>
    <property type="match status" value="1"/>
</dbReference>
<dbReference type="RefSeq" id="YP_006906377.1">
    <property type="nucleotide sequence ID" value="NC_018837.1"/>
</dbReference>
<dbReference type="GeneID" id="13826827"/>
<sequence length="147" mass="16198">MEIKLAYLECMPHVGSEEAAGMDLRLYLGNKSTDIMTVIPPGETKRYRTGVSVAIPKGWVGLIAPRSSTGRLKCRLANTLGVIDSDYRGELAMEITNDGTEDVILENFQRIVQMVIVPHYNPHSFTVVDELSETNRGEKGWGSSGKV</sequence>
<dbReference type="Proteomes" id="UP000006280">
    <property type="component" value="Segment"/>
</dbReference>
<keyword evidence="7" id="KW-1185">Reference proteome</keyword>
<evidence type="ECO:0000256" key="2">
    <source>
        <dbReference type="ARBA" id="ARBA00012379"/>
    </source>
</evidence>
<name>J9QL15_9CAUD</name>
<evidence type="ECO:0000256" key="4">
    <source>
        <dbReference type="ARBA" id="ARBA00023080"/>
    </source>
</evidence>
<protein>
    <recommendedName>
        <fullName evidence="2">dUTP diphosphatase</fullName>
        <ecNumber evidence="2">3.6.1.23</ecNumber>
    </recommendedName>
</protein>
<dbReference type="KEGG" id="vg:13826827"/>
<dbReference type="CDD" id="cd07557">
    <property type="entry name" value="trimeric_dUTPase"/>
    <property type="match status" value="1"/>
</dbReference>
<dbReference type="EMBL" id="JX195166">
    <property type="protein sequence ID" value="AFQ22284.1"/>
    <property type="molecule type" value="Genomic_DNA"/>
</dbReference>
<reference evidence="6 7" key="1">
    <citation type="journal article" date="2012" name="J. Virol.">
        <title>Complete Genome Sequence of Pectobacterium carotovorum subsp. carotovorum Bacteriophage My1.</title>
        <authorList>
            <person name="Lee D.H."/>
            <person name="Lee J.H."/>
            <person name="Shin H."/>
            <person name="Ji S."/>
            <person name="Roh E."/>
            <person name="Jung K."/>
            <person name="Ryu S."/>
            <person name="Choi J."/>
            <person name="Heu S."/>
        </authorList>
    </citation>
    <scope>NUCLEOTIDE SEQUENCE [LARGE SCALE GENOMIC DNA]</scope>
</reference>
<evidence type="ECO:0000256" key="1">
    <source>
        <dbReference type="ARBA" id="ARBA00006581"/>
    </source>
</evidence>
<dbReference type="GO" id="GO:0006226">
    <property type="term" value="P:dUMP biosynthetic process"/>
    <property type="evidence" value="ECO:0007669"/>
    <property type="project" value="InterPro"/>
</dbReference>
<proteinExistence type="inferred from homology"/>
<dbReference type="InterPro" id="IPR008181">
    <property type="entry name" value="dUTPase"/>
</dbReference>
<organism evidence="6 7">
    <name type="scientific">Pectobacterium phage My1</name>
    <dbReference type="NCBI Taxonomy" id="1204539"/>
    <lineage>
        <taxon>Viruses</taxon>
        <taxon>Duplodnaviria</taxon>
        <taxon>Heunggongvirae</taxon>
        <taxon>Uroviricota</taxon>
        <taxon>Caudoviricetes</taxon>
        <taxon>Demerecviridae</taxon>
        <taxon>Mccorquodalevirinae</taxon>
        <taxon>Myunavirus</taxon>
        <taxon>Myunavirus My1</taxon>
    </lineage>
</organism>
<dbReference type="GO" id="GO:0004170">
    <property type="term" value="F:dUTP diphosphatase activity"/>
    <property type="evidence" value="ECO:0007669"/>
    <property type="project" value="UniProtKB-EC"/>
</dbReference>
<evidence type="ECO:0000313" key="7">
    <source>
        <dbReference type="Proteomes" id="UP000006280"/>
    </source>
</evidence>
<keyword evidence="4" id="KW-0546">Nucleotide metabolism</keyword>
<dbReference type="Pfam" id="PF00692">
    <property type="entry name" value="dUTPase"/>
    <property type="match status" value="1"/>
</dbReference>
<evidence type="ECO:0000313" key="6">
    <source>
        <dbReference type="EMBL" id="AFQ22284.1"/>
    </source>
</evidence>
<feature type="domain" description="dUTPase-like" evidence="5">
    <location>
        <begin position="11"/>
        <end position="145"/>
    </location>
</feature>
<evidence type="ECO:0000256" key="3">
    <source>
        <dbReference type="ARBA" id="ARBA00022801"/>
    </source>
</evidence>
<dbReference type="NCBIfam" id="TIGR00576">
    <property type="entry name" value="dut"/>
    <property type="match status" value="1"/>
</dbReference>
<dbReference type="Gene3D" id="2.70.40.10">
    <property type="match status" value="1"/>
</dbReference>